<evidence type="ECO:0000259" key="8">
    <source>
        <dbReference type="PROSITE" id="PS50119"/>
    </source>
</evidence>
<feature type="transmembrane region" description="Helical" evidence="6">
    <location>
        <begin position="486"/>
        <end position="506"/>
    </location>
</feature>
<dbReference type="InterPro" id="IPR001870">
    <property type="entry name" value="B30.2/SPRY"/>
</dbReference>
<dbReference type="PROSITE" id="PS00518">
    <property type="entry name" value="ZF_RING_1"/>
    <property type="match status" value="1"/>
</dbReference>
<dbReference type="InterPro" id="IPR013320">
    <property type="entry name" value="ConA-like_dom_sf"/>
</dbReference>
<dbReference type="InterPro" id="IPR050143">
    <property type="entry name" value="TRIM/RBCC"/>
</dbReference>
<dbReference type="PANTHER" id="PTHR24103">
    <property type="entry name" value="E3 UBIQUITIN-PROTEIN LIGASE TRIM"/>
    <property type="match status" value="1"/>
</dbReference>
<dbReference type="InterPro" id="IPR043136">
    <property type="entry name" value="B30.2/SPRY_sf"/>
</dbReference>
<organism evidence="10 11">
    <name type="scientific">Astyanax mexicanus</name>
    <name type="common">Blind cave fish</name>
    <name type="synonym">Astyanax fasciatus mexicanus</name>
    <dbReference type="NCBI Taxonomy" id="7994"/>
    <lineage>
        <taxon>Eukaryota</taxon>
        <taxon>Metazoa</taxon>
        <taxon>Chordata</taxon>
        <taxon>Craniata</taxon>
        <taxon>Vertebrata</taxon>
        <taxon>Euteleostomi</taxon>
        <taxon>Actinopterygii</taxon>
        <taxon>Neopterygii</taxon>
        <taxon>Teleostei</taxon>
        <taxon>Ostariophysi</taxon>
        <taxon>Characiformes</taxon>
        <taxon>Characoidei</taxon>
        <taxon>Acestrorhamphidae</taxon>
        <taxon>Acestrorhamphinae</taxon>
        <taxon>Astyanax</taxon>
    </lineage>
</organism>
<evidence type="ECO:0000313" key="11">
    <source>
        <dbReference type="Proteomes" id="UP000018467"/>
    </source>
</evidence>
<evidence type="ECO:0000256" key="1">
    <source>
        <dbReference type="ARBA" id="ARBA00022723"/>
    </source>
</evidence>
<dbReference type="InterPro" id="IPR017907">
    <property type="entry name" value="Znf_RING_CS"/>
</dbReference>
<dbReference type="PROSITE" id="PS50089">
    <property type="entry name" value="ZF_RING_2"/>
    <property type="match status" value="1"/>
</dbReference>
<dbReference type="InterPro" id="IPR001841">
    <property type="entry name" value="Znf_RING"/>
</dbReference>
<dbReference type="InterPro" id="IPR003879">
    <property type="entry name" value="Butyrophylin_SPRY"/>
</dbReference>
<dbReference type="SUPFAM" id="SSF57850">
    <property type="entry name" value="RING/U-box"/>
    <property type="match status" value="1"/>
</dbReference>
<dbReference type="PROSITE" id="PS50188">
    <property type="entry name" value="B302_SPRY"/>
    <property type="match status" value="1"/>
</dbReference>
<feature type="domain" description="B box-type" evidence="8">
    <location>
        <begin position="82"/>
        <end position="122"/>
    </location>
</feature>
<dbReference type="Gene3D" id="2.60.120.920">
    <property type="match status" value="1"/>
</dbReference>
<dbReference type="InterPro" id="IPR027370">
    <property type="entry name" value="Znf-RING_euk"/>
</dbReference>
<dbReference type="Gene3D" id="3.30.40.10">
    <property type="entry name" value="Zinc/RING finger domain, C3HC4 (zinc finger)"/>
    <property type="match status" value="1"/>
</dbReference>
<evidence type="ECO:0000256" key="5">
    <source>
        <dbReference type="SAM" id="Coils"/>
    </source>
</evidence>
<evidence type="ECO:0000259" key="7">
    <source>
        <dbReference type="PROSITE" id="PS50089"/>
    </source>
</evidence>
<dbReference type="SUPFAM" id="SSF57845">
    <property type="entry name" value="B-box zinc-binding domain"/>
    <property type="match status" value="1"/>
</dbReference>
<dbReference type="Proteomes" id="UP000018467">
    <property type="component" value="Unassembled WGS sequence"/>
</dbReference>
<dbReference type="GeneTree" id="ENSGT00970000193390"/>
<dbReference type="PRINTS" id="PR01407">
    <property type="entry name" value="BUTYPHLNCDUF"/>
</dbReference>
<keyword evidence="6" id="KW-0472">Membrane</keyword>
<feature type="domain" description="B30.2/SPRY" evidence="9">
    <location>
        <begin position="266"/>
        <end position="468"/>
    </location>
</feature>
<keyword evidence="6" id="KW-1133">Transmembrane helix</keyword>
<evidence type="ECO:0000259" key="9">
    <source>
        <dbReference type="PROSITE" id="PS50188"/>
    </source>
</evidence>
<reference evidence="11" key="2">
    <citation type="journal article" date="2014" name="Nat. Commun.">
        <title>The cavefish genome reveals candidate genes for eye loss.</title>
        <authorList>
            <person name="McGaugh S.E."/>
            <person name="Gross J.B."/>
            <person name="Aken B."/>
            <person name="Blin M."/>
            <person name="Borowsky R."/>
            <person name="Chalopin D."/>
            <person name="Hinaux H."/>
            <person name="Jeffery W.R."/>
            <person name="Keene A."/>
            <person name="Ma L."/>
            <person name="Minx P."/>
            <person name="Murphy D."/>
            <person name="O'Quin K.E."/>
            <person name="Retaux S."/>
            <person name="Rohner N."/>
            <person name="Searle S.M."/>
            <person name="Stahl B.A."/>
            <person name="Tabin C."/>
            <person name="Volff J.N."/>
            <person name="Yoshizawa M."/>
            <person name="Warren W.C."/>
        </authorList>
    </citation>
    <scope>NUCLEOTIDE SEQUENCE [LARGE SCALE GENOMIC DNA]</scope>
    <source>
        <strain evidence="11">female</strain>
    </source>
</reference>
<evidence type="ECO:0000256" key="3">
    <source>
        <dbReference type="ARBA" id="ARBA00022833"/>
    </source>
</evidence>
<dbReference type="AlphaFoldDB" id="A0A3B1IQT4"/>
<proteinExistence type="predicted"/>
<dbReference type="GO" id="GO:0008270">
    <property type="term" value="F:zinc ion binding"/>
    <property type="evidence" value="ECO:0007669"/>
    <property type="project" value="UniProtKB-KW"/>
</dbReference>
<evidence type="ECO:0000313" key="10">
    <source>
        <dbReference type="Ensembl" id="ENSAMXP00000031835.1"/>
    </source>
</evidence>
<evidence type="ECO:0000256" key="6">
    <source>
        <dbReference type="SAM" id="Phobius"/>
    </source>
</evidence>
<keyword evidence="5" id="KW-0175">Coiled coil</keyword>
<feature type="transmembrane region" description="Helical" evidence="6">
    <location>
        <begin position="434"/>
        <end position="451"/>
    </location>
</feature>
<dbReference type="Gene3D" id="3.30.160.60">
    <property type="entry name" value="Classic Zinc Finger"/>
    <property type="match status" value="1"/>
</dbReference>
<dbReference type="Ensembl" id="ENSAMXT00000055706.1">
    <property type="protein sequence ID" value="ENSAMXP00000031835.1"/>
    <property type="gene ID" value="ENSAMXG00000034509.1"/>
</dbReference>
<dbReference type="CDD" id="cd19769">
    <property type="entry name" value="Bbox2_TRIM16-like"/>
    <property type="match status" value="1"/>
</dbReference>
<keyword evidence="3" id="KW-0862">Zinc</keyword>
<keyword evidence="6" id="KW-0812">Transmembrane</keyword>
<accession>A0A3B1IQT4</accession>
<keyword evidence="2 4" id="KW-0863">Zinc-finger</keyword>
<dbReference type="SMART" id="SM00184">
    <property type="entry name" value="RING"/>
    <property type="match status" value="1"/>
</dbReference>
<keyword evidence="1" id="KW-0479">Metal-binding</keyword>
<dbReference type="Pfam" id="PF00643">
    <property type="entry name" value="zf-B_box"/>
    <property type="match status" value="1"/>
</dbReference>
<feature type="coiled-coil region" evidence="5">
    <location>
        <begin position="206"/>
        <end position="233"/>
    </location>
</feature>
<evidence type="ECO:0000256" key="4">
    <source>
        <dbReference type="PROSITE-ProRule" id="PRU00024"/>
    </source>
</evidence>
<dbReference type="PROSITE" id="PS50119">
    <property type="entry name" value="ZF_BBOX"/>
    <property type="match status" value="1"/>
</dbReference>
<dbReference type="Pfam" id="PF13445">
    <property type="entry name" value="zf-RING_UBOX"/>
    <property type="match status" value="1"/>
</dbReference>
<dbReference type="InterPro" id="IPR000315">
    <property type="entry name" value="Znf_B-box"/>
</dbReference>
<dbReference type="InterPro" id="IPR013083">
    <property type="entry name" value="Znf_RING/FYVE/PHD"/>
</dbReference>
<dbReference type="InParanoid" id="A0A3B1IQT4"/>
<evidence type="ECO:0000256" key="2">
    <source>
        <dbReference type="ARBA" id="ARBA00022771"/>
    </source>
</evidence>
<keyword evidence="11" id="KW-1185">Reference proteome</keyword>
<reference evidence="11" key="1">
    <citation type="submission" date="2013-03" db="EMBL/GenBank/DDBJ databases">
        <authorList>
            <person name="Jeffery W."/>
            <person name="Warren W."/>
            <person name="Wilson R.K."/>
        </authorList>
    </citation>
    <scope>NUCLEOTIDE SEQUENCE</scope>
    <source>
        <strain evidence="11">female</strain>
    </source>
</reference>
<dbReference type="SUPFAM" id="SSF49899">
    <property type="entry name" value="Concanavalin A-like lectins/glucanases"/>
    <property type="match status" value="1"/>
</dbReference>
<feature type="domain" description="RING-type" evidence="7">
    <location>
        <begin position="11"/>
        <end position="51"/>
    </location>
</feature>
<dbReference type="SMART" id="SM00336">
    <property type="entry name" value="BBOX"/>
    <property type="match status" value="1"/>
</dbReference>
<reference evidence="10" key="4">
    <citation type="submission" date="2025-09" db="UniProtKB">
        <authorList>
            <consortium name="Ensembl"/>
        </authorList>
    </citation>
    <scope>IDENTIFICATION</scope>
</reference>
<sequence length="508" mass="58314">MSSSLEDDLSCPVCCELYQDPQLLSCGHSFCRRCLNKHHAVNPARACPVCRQTSPQQPVANLALRNTCESYLKERERERASDVEVRCSLHGEKITFFCRAEEMLICSECRKYTHSLHSVQPLTHAVRQRKAQVKAALGPAEKALESLKNGTAQKPQLSKYIQSQAQRVEKLIKKEFEKFHQFLRDEEEARISAVKKEGDRKRKKVQEKIEREIQSLSERVKEVEEELENDGATFLQNFDYILLRAKYTEPDSQFGSEILINIPEHVGNLGYRVWQEMKDKVHYYPVLLDPNSASADLSVSDDLSSVGKSNHDRSIPIPLQGNRLVLGSTCFIGNGTHWWDVEVGDSKHWSLGVCLRSEETNLSFNSLNPHNGFWGISRHGDSYRFLLPNSNSFQVKKKLRVVRLHLSWHISLGKPRAWHRQRLLSFIDADDDSMLAFIIVPPWVPLFPFLIPHDRSSRLRIAPVDVIHTVEHTLPLPTNEETRKHVLFAIILVIAMIVSFMFGMWMNT</sequence>
<protein>
    <submittedName>
        <fullName evidence="10">Tripartite motif containing 35-1</fullName>
    </submittedName>
</protein>
<name>A0A3B1IQT4_ASTMX</name>
<reference evidence="10" key="3">
    <citation type="submission" date="2025-08" db="UniProtKB">
        <authorList>
            <consortium name="Ensembl"/>
        </authorList>
    </citation>
    <scope>IDENTIFICATION</scope>
</reference>